<dbReference type="Pfam" id="PF00139">
    <property type="entry name" value="Lectin_legB"/>
    <property type="match status" value="1"/>
</dbReference>
<feature type="domain" description="Legume lectin" evidence="3">
    <location>
        <begin position="1"/>
        <end position="117"/>
    </location>
</feature>
<accession>A0AA88DMX7</accession>
<dbReference type="GO" id="GO:0030246">
    <property type="term" value="F:carbohydrate binding"/>
    <property type="evidence" value="ECO:0007669"/>
    <property type="project" value="UniProtKB-KW"/>
</dbReference>
<reference evidence="4" key="1">
    <citation type="submission" date="2023-07" db="EMBL/GenBank/DDBJ databases">
        <title>draft genome sequence of fig (Ficus carica).</title>
        <authorList>
            <person name="Takahashi T."/>
            <person name="Nishimura K."/>
        </authorList>
    </citation>
    <scope>NUCLEOTIDE SEQUENCE</scope>
</reference>
<keyword evidence="2" id="KW-0430">Lectin</keyword>
<dbReference type="InterPro" id="IPR050258">
    <property type="entry name" value="Leguminous_Lectin"/>
</dbReference>
<evidence type="ECO:0000259" key="3">
    <source>
        <dbReference type="Pfam" id="PF00139"/>
    </source>
</evidence>
<gene>
    <name evidence="4" type="ORF">TIFTF001_027415</name>
</gene>
<dbReference type="AlphaFoldDB" id="A0AA88DMX7"/>
<name>A0AA88DMX7_FICCA</name>
<sequence length="129" mass="14642">MYFQPLCLWENSSGVLLEADFVSQFSFMIHTDDWAPGDGIAFFLTKPPFRLPKVTDGSCVGLVTYEEKANSSANPFVTVEFDTFKNFFDPRDLQEHVGINVNSMVSRATAPWSCNLKSWPKIFGIKEEF</sequence>
<dbReference type="InterPro" id="IPR013320">
    <property type="entry name" value="ConA-like_dom_sf"/>
</dbReference>
<dbReference type="PANTHER" id="PTHR32401">
    <property type="entry name" value="CONCANAVALIN A-LIKE LECTIN FAMILY PROTEIN"/>
    <property type="match status" value="1"/>
</dbReference>
<dbReference type="Proteomes" id="UP001187192">
    <property type="component" value="Unassembled WGS sequence"/>
</dbReference>
<comment type="caution">
    <text evidence="4">The sequence shown here is derived from an EMBL/GenBank/DDBJ whole genome shotgun (WGS) entry which is preliminary data.</text>
</comment>
<proteinExistence type="inferred from homology"/>
<keyword evidence="5" id="KW-1185">Reference proteome</keyword>
<dbReference type="PROSITE" id="PS00307">
    <property type="entry name" value="LECTIN_LEGUME_BETA"/>
    <property type="match status" value="1"/>
</dbReference>
<comment type="similarity">
    <text evidence="1">Belongs to the leguminous lectin family.</text>
</comment>
<evidence type="ECO:0000313" key="5">
    <source>
        <dbReference type="Proteomes" id="UP001187192"/>
    </source>
</evidence>
<dbReference type="SUPFAM" id="SSF49899">
    <property type="entry name" value="Concanavalin A-like lectins/glucanases"/>
    <property type="match status" value="1"/>
</dbReference>
<dbReference type="Gene3D" id="2.60.120.200">
    <property type="match status" value="1"/>
</dbReference>
<evidence type="ECO:0000256" key="2">
    <source>
        <dbReference type="ARBA" id="ARBA00022734"/>
    </source>
</evidence>
<dbReference type="PANTHER" id="PTHR32401:SF49">
    <property type="entry name" value="OS10G0129200 PROTEIN"/>
    <property type="match status" value="1"/>
</dbReference>
<organism evidence="4 5">
    <name type="scientific">Ficus carica</name>
    <name type="common">Common fig</name>
    <dbReference type="NCBI Taxonomy" id="3494"/>
    <lineage>
        <taxon>Eukaryota</taxon>
        <taxon>Viridiplantae</taxon>
        <taxon>Streptophyta</taxon>
        <taxon>Embryophyta</taxon>
        <taxon>Tracheophyta</taxon>
        <taxon>Spermatophyta</taxon>
        <taxon>Magnoliopsida</taxon>
        <taxon>eudicotyledons</taxon>
        <taxon>Gunneridae</taxon>
        <taxon>Pentapetalae</taxon>
        <taxon>rosids</taxon>
        <taxon>fabids</taxon>
        <taxon>Rosales</taxon>
        <taxon>Moraceae</taxon>
        <taxon>Ficeae</taxon>
        <taxon>Ficus</taxon>
    </lineage>
</organism>
<dbReference type="InterPro" id="IPR019825">
    <property type="entry name" value="Lectin_legB_Mn/Ca_BS"/>
</dbReference>
<protein>
    <recommendedName>
        <fullName evidence="3">Legume lectin domain-containing protein</fullName>
    </recommendedName>
</protein>
<evidence type="ECO:0000256" key="1">
    <source>
        <dbReference type="ARBA" id="ARBA00007606"/>
    </source>
</evidence>
<evidence type="ECO:0000313" key="4">
    <source>
        <dbReference type="EMBL" id="GMN58316.1"/>
    </source>
</evidence>
<dbReference type="EMBL" id="BTGU01000077">
    <property type="protein sequence ID" value="GMN58316.1"/>
    <property type="molecule type" value="Genomic_DNA"/>
</dbReference>
<dbReference type="InterPro" id="IPR001220">
    <property type="entry name" value="Legume_lectin_dom"/>
</dbReference>